<dbReference type="GO" id="GO:0043176">
    <property type="term" value="F:amine binding"/>
    <property type="evidence" value="ECO:0007669"/>
    <property type="project" value="InterPro"/>
</dbReference>
<accession>A0A224YBE0</accession>
<dbReference type="Pfam" id="PF02098">
    <property type="entry name" value="His_binding"/>
    <property type="match status" value="1"/>
</dbReference>
<protein>
    <submittedName>
        <fullName evidence="2">Lipocalin</fullName>
    </submittedName>
</protein>
<reference evidence="2" key="1">
    <citation type="journal article" date="2017" name="Parasit. Vectors">
        <title>Sialotranscriptomics of Rhipicephalus zambeziensis reveals intricate expression profiles of secretory proteins and suggests tight temporal transcriptional regulation during blood-feeding.</title>
        <authorList>
            <person name="de Castro M.H."/>
            <person name="de Klerk D."/>
            <person name="Pienaar R."/>
            <person name="Rees D.J.G."/>
            <person name="Mans B.J."/>
        </authorList>
    </citation>
    <scope>NUCLEOTIDE SEQUENCE</scope>
    <source>
        <tissue evidence="2">Salivary glands</tissue>
    </source>
</reference>
<sequence>MYFQKAEITMTWTGTCIAFVLLFLCLSHAVTDLGKTGVAVPFEEDEKYFCYQNASDAVDITEKLYVIIQNFEIPDFPPKCDSAQQVEKINDTLYNFTLAAVIPQVPNITVKFTTPLILSKTGNHTDYNAMTYKYATIFPAKLRKLMYLSAQRDCMIFVENRNWTDDAQCQLLQPAQYADAGIPQECGNVYNQNCPGKNVTVYYPGCKNLTSITVEDLVKMMNRTTTAAPESC</sequence>
<name>A0A224YBE0_9ACAR</name>
<dbReference type="AlphaFoldDB" id="A0A224YBE0"/>
<keyword evidence="1" id="KW-0732">Signal</keyword>
<dbReference type="InterPro" id="IPR012674">
    <property type="entry name" value="Calycin"/>
</dbReference>
<dbReference type="SUPFAM" id="SSF50814">
    <property type="entry name" value="Lipocalins"/>
    <property type="match status" value="1"/>
</dbReference>
<feature type="signal peptide" evidence="1">
    <location>
        <begin position="1"/>
        <end position="29"/>
    </location>
</feature>
<feature type="chain" id="PRO_5013302207" evidence="1">
    <location>
        <begin position="30"/>
        <end position="232"/>
    </location>
</feature>
<evidence type="ECO:0000256" key="1">
    <source>
        <dbReference type="SAM" id="SignalP"/>
    </source>
</evidence>
<dbReference type="InterPro" id="IPR002970">
    <property type="entry name" value="Tick_his-bd"/>
</dbReference>
<dbReference type="EMBL" id="GFPF01003872">
    <property type="protein sequence ID" value="MAA15018.1"/>
    <property type="molecule type" value="Transcribed_RNA"/>
</dbReference>
<organism evidence="2">
    <name type="scientific">Rhipicephalus zambeziensis</name>
    <dbReference type="NCBI Taxonomy" id="60191"/>
    <lineage>
        <taxon>Eukaryota</taxon>
        <taxon>Metazoa</taxon>
        <taxon>Ecdysozoa</taxon>
        <taxon>Arthropoda</taxon>
        <taxon>Chelicerata</taxon>
        <taxon>Arachnida</taxon>
        <taxon>Acari</taxon>
        <taxon>Parasitiformes</taxon>
        <taxon>Ixodida</taxon>
        <taxon>Ixodoidea</taxon>
        <taxon>Ixodidae</taxon>
        <taxon>Rhipicephalinae</taxon>
        <taxon>Rhipicephalus</taxon>
        <taxon>Rhipicephalus</taxon>
    </lineage>
</organism>
<dbReference type="Gene3D" id="2.40.128.20">
    <property type="match status" value="1"/>
</dbReference>
<dbReference type="GO" id="GO:0030682">
    <property type="term" value="P:symbiont-mediated perturbation of host defenses"/>
    <property type="evidence" value="ECO:0007669"/>
    <property type="project" value="InterPro"/>
</dbReference>
<proteinExistence type="predicted"/>
<evidence type="ECO:0000313" key="2">
    <source>
        <dbReference type="EMBL" id="MAA15018.1"/>
    </source>
</evidence>